<proteinExistence type="predicted"/>
<keyword evidence="2 3" id="KW-0040">ANK repeat</keyword>
<evidence type="ECO:0000256" key="3">
    <source>
        <dbReference type="PROSITE-ProRule" id="PRU00023"/>
    </source>
</evidence>
<dbReference type="SMART" id="SM00248">
    <property type="entry name" value="ANK"/>
    <property type="match status" value="20"/>
</dbReference>
<organism evidence="6 7">
    <name type="scientific">Mycena pura</name>
    <dbReference type="NCBI Taxonomy" id="153505"/>
    <lineage>
        <taxon>Eukaryota</taxon>
        <taxon>Fungi</taxon>
        <taxon>Dikarya</taxon>
        <taxon>Basidiomycota</taxon>
        <taxon>Agaricomycotina</taxon>
        <taxon>Agaricomycetes</taxon>
        <taxon>Agaricomycetidae</taxon>
        <taxon>Agaricales</taxon>
        <taxon>Marasmiineae</taxon>
        <taxon>Mycenaceae</taxon>
        <taxon>Mycena</taxon>
    </lineage>
</organism>
<dbReference type="PANTHER" id="PTHR24198:SF165">
    <property type="entry name" value="ANKYRIN REPEAT-CONTAINING PROTEIN-RELATED"/>
    <property type="match status" value="1"/>
</dbReference>
<feature type="domain" description="Nephrocystin 3-like N-terminal" evidence="5">
    <location>
        <begin position="61"/>
        <end position="224"/>
    </location>
</feature>
<dbReference type="InterPro" id="IPR056884">
    <property type="entry name" value="NPHP3-like_N"/>
</dbReference>
<evidence type="ECO:0000256" key="1">
    <source>
        <dbReference type="ARBA" id="ARBA00022737"/>
    </source>
</evidence>
<dbReference type="Pfam" id="PF22939">
    <property type="entry name" value="WHD_GPIID"/>
    <property type="match status" value="1"/>
</dbReference>
<dbReference type="Pfam" id="PF12796">
    <property type="entry name" value="Ank_2"/>
    <property type="match status" value="4"/>
</dbReference>
<protein>
    <submittedName>
        <fullName evidence="6">Ankyrin repeat-containing domain protein</fullName>
    </submittedName>
</protein>
<evidence type="ECO:0000259" key="5">
    <source>
        <dbReference type="Pfam" id="PF24883"/>
    </source>
</evidence>
<feature type="repeat" description="ANK" evidence="3">
    <location>
        <begin position="926"/>
        <end position="958"/>
    </location>
</feature>
<feature type="repeat" description="ANK" evidence="3">
    <location>
        <begin position="787"/>
        <end position="824"/>
    </location>
</feature>
<gene>
    <name evidence="6" type="ORF">GGX14DRAFT_579950</name>
</gene>
<dbReference type="SUPFAM" id="SSF48403">
    <property type="entry name" value="Ankyrin repeat"/>
    <property type="match status" value="2"/>
</dbReference>
<dbReference type="AlphaFoldDB" id="A0AAD6XWD0"/>
<evidence type="ECO:0000259" key="4">
    <source>
        <dbReference type="Pfam" id="PF22939"/>
    </source>
</evidence>
<dbReference type="Proteomes" id="UP001219525">
    <property type="component" value="Unassembled WGS sequence"/>
</dbReference>
<feature type="repeat" description="ANK" evidence="3">
    <location>
        <begin position="721"/>
        <end position="753"/>
    </location>
</feature>
<feature type="repeat" description="ANK" evidence="3">
    <location>
        <begin position="557"/>
        <end position="589"/>
    </location>
</feature>
<comment type="caution">
    <text evidence="6">The sequence shown here is derived from an EMBL/GenBank/DDBJ whole genome shotgun (WGS) entry which is preliminary data.</text>
</comment>
<feature type="repeat" description="ANK" evidence="3">
    <location>
        <begin position="1091"/>
        <end position="1123"/>
    </location>
</feature>
<feature type="repeat" description="ANK" evidence="3">
    <location>
        <begin position="1124"/>
        <end position="1156"/>
    </location>
</feature>
<feature type="domain" description="GPI inositol-deacylase winged helix" evidence="4">
    <location>
        <begin position="333"/>
        <end position="411"/>
    </location>
</feature>
<dbReference type="EMBL" id="JARJCW010000152">
    <property type="protein sequence ID" value="KAJ7190338.1"/>
    <property type="molecule type" value="Genomic_DNA"/>
</dbReference>
<dbReference type="Pfam" id="PF24883">
    <property type="entry name" value="NPHP3_N"/>
    <property type="match status" value="1"/>
</dbReference>
<keyword evidence="1" id="KW-0677">Repeat</keyword>
<feature type="repeat" description="ANK" evidence="3">
    <location>
        <begin position="896"/>
        <end position="925"/>
    </location>
</feature>
<evidence type="ECO:0000256" key="2">
    <source>
        <dbReference type="ARBA" id="ARBA00023043"/>
    </source>
</evidence>
<dbReference type="InterPro" id="IPR002110">
    <property type="entry name" value="Ankyrin_rpt"/>
</dbReference>
<dbReference type="InterPro" id="IPR027417">
    <property type="entry name" value="P-loop_NTPase"/>
</dbReference>
<dbReference type="PANTHER" id="PTHR24198">
    <property type="entry name" value="ANKYRIN REPEAT AND PROTEIN KINASE DOMAIN-CONTAINING PROTEIN"/>
    <property type="match status" value="1"/>
</dbReference>
<dbReference type="PROSITE" id="PS50088">
    <property type="entry name" value="ANK_REPEAT"/>
    <property type="match status" value="12"/>
</dbReference>
<feature type="repeat" description="ANK" evidence="3">
    <location>
        <begin position="754"/>
        <end position="786"/>
    </location>
</feature>
<feature type="repeat" description="ANK" evidence="3">
    <location>
        <begin position="622"/>
        <end position="654"/>
    </location>
</feature>
<dbReference type="SUPFAM" id="SSF52540">
    <property type="entry name" value="P-loop containing nucleoside triphosphate hydrolases"/>
    <property type="match status" value="1"/>
</dbReference>
<evidence type="ECO:0000313" key="7">
    <source>
        <dbReference type="Proteomes" id="UP001219525"/>
    </source>
</evidence>
<dbReference type="Pfam" id="PF00023">
    <property type="entry name" value="Ank"/>
    <property type="match status" value="2"/>
</dbReference>
<dbReference type="InterPro" id="IPR036770">
    <property type="entry name" value="Ankyrin_rpt-contain_sf"/>
</dbReference>
<dbReference type="PROSITE" id="PS50297">
    <property type="entry name" value="ANK_REP_REGION"/>
    <property type="match status" value="10"/>
</dbReference>
<feature type="repeat" description="ANK" evidence="3">
    <location>
        <begin position="1058"/>
        <end position="1090"/>
    </location>
</feature>
<reference evidence="6" key="1">
    <citation type="submission" date="2023-03" db="EMBL/GenBank/DDBJ databases">
        <title>Massive genome expansion in bonnet fungi (Mycena s.s.) driven by repeated elements and novel gene families across ecological guilds.</title>
        <authorList>
            <consortium name="Lawrence Berkeley National Laboratory"/>
            <person name="Harder C.B."/>
            <person name="Miyauchi S."/>
            <person name="Viragh M."/>
            <person name="Kuo A."/>
            <person name="Thoen E."/>
            <person name="Andreopoulos B."/>
            <person name="Lu D."/>
            <person name="Skrede I."/>
            <person name="Drula E."/>
            <person name="Henrissat B."/>
            <person name="Morin E."/>
            <person name="Kohler A."/>
            <person name="Barry K."/>
            <person name="LaButti K."/>
            <person name="Morin E."/>
            <person name="Salamov A."/>
            <person name="Lipzen A."/>
            <person name="Mereny Z."/>
            <person name="Hegedus B."/>
            <person name="Baldrian P."/>
            <person name="Stursova M."/>
            <person name="Weitz H."/>
            <person name="Taylor A."/>
            <person name="Grigoriev I.V."/>
            <person name="Nagy L.G."/>
            <person name="Martin F."/>
            <person name="Kauserud H."/>
        </authorList>
    </citation>
    <scope>NUCLEOTIDE SEQUENCE</scope>
    <source>
        <strain evidence="6">9144</strain>
    </source>
</reference>
<evidence type="ECO:0000313" key="6">
    <source>
        <dbReference type="EMBL" id="KAJ7190338.1"/>
    </source>
</evidence>
<feature type="repeat" description="ANK" evidence="3">
    <location>
        <begin position="959"/>
        <end position="991"/>
    </location>
</feature>
<name>A0AAD6XWD0_9AGAR</name>
<dbReference type="Gene3D" id="1.25.40.20">
    <property type="entry name" value="Ankyrin repeat-containing domain"/>
    <property type="match status" value="4"/>
</dbReference>
<sequence>MSRENEGKVSTIAEVSERLEGGQNRFLQTMDDAQRTKLIQWLSPINFFQRQAEILDLRKPGTGEWLLRDTRFKQWETGSGGILWCRGMPGAGKTVLASVVVNHLKLDAQIQEKNVGSACIYLNHKETRTQTPSNLLAGLWRQLVFGKPIPSDSMAQKLYQQYSEKDIRPSLAEVHKVLCSVLKTWSRVYIVVDALDEYPEDQRNILVNHLITMDLPVSLMLISRHNINLALPDFETLDIYASRKDIKTFVNLCITESSRLTLHVNTCPKLRKEMVTKITANARGMFLLAKLHIASLATKATVEDVQKALETLPTDLKDTYTEAMKRINHQNEDDRNLALAALTWVANAKRLLTVRELQDALAVKPKVESVNSLNRPHISIIVSICPGLIIVDAKSSTPQVRLVHYTTQGHLDSIQDQWFPDAHTRITQTLLTYMRVHFDVLPIGGCNSEDLSDSEDNLSDTEHPLLDYSQYCLRHAAGKPETLLGDMIMAFLQQASRWKEIAQWKVPPWDFQDWPVSPSPLWVAASSNLLKVAESLLDFETPVSNTRKHEEISTQKRETSALGVALYYGHSEMAQMLIEHGADVNHPGGQYGNALRMVSAQKQEDLVHLLIEKGANVNASGKHGTALYTASARGHKDIVQLLIRKKADIDSVGGKYGTPIQVASIRGKIGIVRLLIEAGANVNGVSGKYGSTLQLASSKGWKDIVCLLLDNKADLDAVGGEYGSALQAALLSGNLYIAHLLIDKGADVNIDGGEYGTALQVAIVDGDDVTVSRLIKAGANINALSRKYGSALHVASQRAHSRGALSLLVHMLIEKGADVNAVGGEYGTALQAASALSCMRHVELLIKKGANVNAVGGKYGTALQAAATLSVLFTGIARRLIDERADVNVVSGVYGTALQAASARGHEIMVDLLLQKGAEVNVVGGKYSTALQAASANGHEYIVRLLLANEANVNALNGEYGTALQAASANGHKDIVCILIASGAKVNAVSGEYGTALQAASAGGHKDIVSILTDNEADLHMVGGRHGGALQAALMHEHDSCVRLLIQKGADINAMWGEYGSLVQAASAEGHENIVRLLIKHGAEVNVVGGKYGTALQAASVTGHDKIVRLLISKGANVNAVCEPHGTALQAAAMMRHERVVRHLLEKGADVDAEGGIFGGALQAASAMRQEGIVRLLIENGAKPMVAVEAAVVTNFSLLSNPC</sequence>
<feature type="repeat" description="ANK" evidence="3">
    <location>
        <begin position="655"/>
        <end position="687"/>
    </location>
</feature>
<dbReference type="InterPro" id="IPR054471">
    <property type="entry name" value="GPIID_WHD"/>
</dbReference>
<dbReference type="Gene3D" id="3.40.50.300">
    <property type="entry name" value="P-loop containing nucleotide triphosphate hydrolases"/>
    <property type="match status" value="1"/>
</dbReference>
<keyword evidence="7" id="KW-1185">Reference proteome</keyword>
<accession>A0AAD6XWD0</accession>